<protein>
    <submittedName>
        <fullName evidence="5">DEHA2F08822p</fullName>
    </submittedName>
</protein>
<evidence type="ECO:0000259" key="4">
    <source>
        <dbReference type="PROSITE" id="PS50011"/>
    </source>
</evidence>
<dbReference type="InterPro" id="IPR008271">
    <property type="entry name" value="Ser/Thr_kinase_AS"/>
</dbReference>
<keyword evidence="6" id="KW-1185">Reference proteome</keyword>
<organism evidence="5 6">
    <name type="scientific">Debaryomyces hansenii (strain ATCC 36239 / CBS 767 / BCRC 21394 / JCM 1990 / NBRC 0083 / IGC 2968)</name>
    <name type="common">Yeast</name>
    <name type="synonym">Torulaspora hansenii</name>
    <dbReference type="NCBI Taxonomy" id="284592"/>
    <lineage>
        <taxon>Eukaryota</taxon>
        <taxon>Fungi</taxon>
        <taxon>Dikarya</taxon>
        <taxon>Ascomycota</taxon>
        <taxon>Saccharomycotina</taxon>
        <taxon>Pichiomycetes</taxon>
        <taxon>Debaryomycetaceae</taxon>
        <taxon>Debaryomyces</taxon>
    </lineage>
</organism>
<dbReference type="PANTHER" id="PTHR24055">
    <property type="entry name" value="MITOGEN-ACTIVATED PROTEIN KINASE"/>
    <property type="match status" value="1"/>
</dbReference>
<dbReference type="Proteomes" id="UP000000599">
    <property type="component" value="Chromosome F"/>
</dbReference>
<keyword evidence="2" id="KW-0547">Nucleotide-binding</keyword>
<proteinExistence type="predicted"/>
<keyword evidence="1" id="KW-0723">Serine/threonine-protein kinase</keyword>
<dbReference type="EMBL" id="CR382138">
    <property type="protein sequence ID" value="CAR66306.1"/>
    <property type="molecule type" value="Genomic_DNA"/>
</dbReference>
<dbReference type="OrthoDB" id="413582at2759"/>
<keyword evidence="1" id="KW-0808">Transferase</keyword>
<dbReference type="SMART" id="SM00220">
    <property type="entry name" value="S_TKc"/>
    <property type="match status" value="1"/>
</dbReference>
<dbReference type="PROSITE" id="PS00108">
    <property type="entry name" value="PROTEIN_KINASE_ST"/>
    <property type="match status" value="1"/>
</dbReference>
<gene>
    <name evidence="5" type="ordered locus">DEHA2F08822g</name>
</gene>
<evidence type="ECO:0000256" key="1">
    <source>
        <dbReference type="ARBA" id="ARBA00022527"/>
    </source>
</evidence>
<dbReference type="SUPFAM" id="SSF56112">
    <property type="entry name" value="Protein kinase-like (PK-like)"/>
    <property type="match status" value="1"/>
</dbReference>
<dbReference type="STRING" id="284592.B5RUC8"/>
<dbReference type="VEuPathDB" id="FungiDB:DEHA2F08822g"/>
<dbReference type="InParanoid" id="B5RUC8"/>
<dbReference type="InterPro" id="IPR011009">
    <property type="entry name" value="Kinase-like_dom_sf"/>
</dbReference>
<dbReference type="Pfam" id="PF00069">
    <property type="entry name" value="Pkinase"/>
    <property type="match status" value="1"/>
</dbReference>
<keyword evidence="3" id="KW-0067">ATP-binding</keyword>
<keyword evidence="1" id="KW-0418">Kinase</keyword>
<feature type="domain" description="Protein kinase" evidence="4">
    <location>
        <begin position="4"/>
        <end position="323"/>
    </location>
</feature>
<evidence type="ECO:0000256" key="3">
    <source>
        <dbReference type="ARBA" id="ARBA00022840"/>
    </source>
</evidence>
<evidence type="ECO:0000256" key="2">
    <source>
        <dbReference type="ARBA" id="ARBA00022741"/>
    </source>
</evidence>
<dbReference type="AlphaFoldDB" id="B5RUC8"/>
<dbReference type="GO" id="GO:0005524">
    <property type="term" value="F:ATP binding"/>
    <property type="evidence" value="ECO:0007669"/>
    <property type="project" value="UniProtKB-KW"/>
</dbReference>
<dbReference type="Gene3D" id="1.10.510.10">
    <property type="entry name" value="Transferase(Phosphotransferase) domain 1"/>
    <property type="match status" value="1"/>
</dbReference>
<dbReference type="FunCoup" id="B5RUC8">
    <property type="interactions" value="281"/>
</dbReference>
<dbReference type="PROSITE" id="PS50011">
    <property type="entry name" value="PROTEIN_KINASE_DOM"/>
    <property type="match status" value="1"/>
</dbReference>
<dbReference type="RefSeq" id="XP_002770781.1">
    <property type="nucleotide sequence ID" value="XM_002770735.1"/>
</dbReference>
<evidence type="ECO:0000313" key="5">
    <source>
        <dbReference type="EMBL" id="CAR66306.1"/>
    </source>
</evidence>
<accession>B5RUC8</accession>
<dbReference type="InterPro" id="IPR000719">
    <property type="entry name" value="Prot_kinase_dom"/>
</dbReference>
<dbReference type="eggNOG" id="KOG0594">
    <property type="taxonomic scope" value="Eukaryota"/>
</dbReference>
<dbReference type="InterPro" id="IPR050117">
    <property type="entry name" value="MAPK"/>
</dbReference>
<sequence length="323" mass="36971">MNQYGTKETIYSGPNAIVYKAIDRESQNIVALKVVDVDLCMKPHDIRREITTLQRIHNKGVLQFINSYTHGDDIVLVTPCYSFDLDQWIKMCTKKRVKFNLDDPTNNIIHYRNEFPTSKVENIISTLASTLRYLHDDEGIIHRDIKPSNVYFESEDSPPVLGDFGIIYNTRDPPSDEPMDSKYTDVSTGIFKAPELCFGMADYTQAIDIWSLGIMLTLLYSATGKSCIDEEGNFHDLTLISSIFSNFGTPSTSDASDKRLYWPDANRPSSHFNSFKFTEKPRVPSDKLLPRCDNPNMLRIFDRMMVYQGNERITAKEILTCIE</sequence>
<dbReference type="Gene3D" id="3.30.200.20">
    <property type="entry name" value="Phosphorylase Kinase, domain 1"/>
    <property type="match status" value="1"/>
</dbReference>
<dbReference type="OMA" id="SIDITHC"/>
<reference evidence="5 6" key="1">
    <citation type="journal article" date="2004" name="Nature">
        <title>Genome evolution in yeasts.</title>
        <authorList>
            <consortium name="Genolevures"/>
            <person name="Dujon B."/>
            <person name="Sherman D."/>
            <person name="Fischer G."/>
            <person name="Durrens P."/>
            <person name="Casaregola S."/>
            <person name="Lafontaine I."/>
            <person name="de Montigny J."/>
            <person name="Marck C."/>
            <person name="Neuveglise C."/>
            <person name="Talla E."/>
            <person name="Goffard N."/>
            <person name="Frangeul L."/>
            <person name="Aigle M."/>
            <person name="Anthouard V."/>
            <person name="Babour A."/>
            <person name="Barbe V."/>
            <person name="Barnay S."/>
            <person name="Blanchin S."/>
            <person name="Beckerich J.M."/>
            <person name="Beyne E."/>
            <person name="Bleykasten C."/>
            <person name="Boisrame A."/>
            <person name="Boyer J."/>
            <person name="Cattolico L."/>
            <person name="Confanioleri F."/>
            <person name="de Daruvar A."/>
            <person name="Despons L."/>
            <person name="Fabre E."/>
            <person name="Fairhead C."/>
            <person name="Ferry-Dumazet H."/>
            <person name="Groppi A."/>
            <person name="Hantraye F."/>
            <person name="Hennequin C."/>
            <person name="Jauniaux N."/>
            <person name="Joyet P."/>
            <person name="Kachouri R."/>
            <person name="Kerrest A."/>
            <person name="Koszul R."/>
            <person name="Lemaire M."/>
            <person name="Lesur I."/>
            <person name="Ma L."/>
            <person name="Muller H."/>
            <person name="Nicaud J.M."/>
            <person name="Nikolski M."/>
            <person name="Oztas S."/>
            <person name="Ozier-Kalogeropoulos O."/>
            <person name="Pellenz S."/>
            <person name="Potier S."/>
            <person name="Richard G.F."/>
            <person name="Straub M.L."/>
            <person name="Suleau A."/>
            <person name="Swennene D."/>
            <person name="Tekaia F."/>
            <person name="Wesolowski-Louvel M."/>
            <person name="Westhof E."/>
            <person name="Wirth B."/>
            <person name="Zeniou-Meyer M."/>
            <person name="Zivanovic I."/>
            <person name="Bolotin-Fukuhara M."/>
            <person name="Thierry A."/>
            <person name="Bouchier C."/>
            <person name="Caudron B."/>
            <person name="Scarpelli C."/>
            <person name="Gaillardin C."/>
            <person name="Weissenbach J."/>
            <person name="Wincker P."/>
            <person name="Souciet J.L."/>
        </authorList>
    </citation>
    <scope>NUCLEOTIDE SEQUENCE [LARGE SCALE GENOMIC DNA]</scope>
    <source>
        <strain evidence="6">ATCC 36239 / CBS 767 / BCRC 21394 / JCM 1990 / NBRC 0083 / IGC 2968</strain>
    </source>
</reference>
<dbReference type="KEGG" id="dha:DEHA2F08822g"/>
<name>B5RUC8_DEBHA</name>
<dbReference type="GO" id="GO:0004674">
    <property type="term" value="F:protein serine/threonine kinase activity"/>
    <property type="evidence" value="ECO:0007669"/>
    <property type="project" value="UniProtKB-KW"/>
</dbReference>
<evidence type="ECO:0000313" key="6">
    <source>
        <dbReference type="Proteomes" id="UP000000599"/>
    </source>
</evidence>
<dbReference type="GeneID" id="8998924"/>
<dbReference type="HOGENOM" id="CLU_000288_181_1_1"/>